<evidence type="ECO:0000313" key="4">
    <source>
        <dbReference type="Proteomes" id="UP000653305"/>
    </source>
</evidence>
<keyword evidence="4" id="KW-1185">Reference proteome</keyword>
<organism evidence="3 4">
    <name type="scientific">Phtheirospermum japonicum</name>
    <dbReference type="NCBI Taxonomy" id="374723"/>
    <lineage>
        <taxon>Eukaryota</taxon>
        <taxon>Viridiplantae</taxon>
        <taxon>Streptophyta</taxon>
        <taxon>Embryophyta</taxon>
        <taxon>Tracheophyta</taxon>
        <taxon>Spermatophyta</taxon>
        <taxon>Magnoliopsida</taxon>
        <taxon>eudicotyledons</taxon>
        <taxon>Gunneridae</taxon>
        <taxon>Pentapetalae</taxon>
        <taxon>asterids</taxon>
        <taxon>lamiids</taxon>
        <taxon>Lamiales</taxon>
        <taxon>Orobanchaceae</taxon>
        <taxon>Orobanchaceae incertae sedis</taxon>
        <taxon>Phtheirospermum</taxon>
    </lineage>
</organism>
<name>A0A830DAL6_9LAMI</name>
<accession>A0A830DAL6</accession>
<dbReference type="PANTHER" id="PTHR43626">
    <property type="entry name" value="ACYL-COA N-ACYLTRANSFERASE"/>
    <property type="match status" value="1"/>
</dbReference>
<evidence type="ECO:0000256" key="2">
    <source>
        <dbReference type="ARBA" id="ARBA00023315"/>
    </source>
</evidence>
<dbReference type="EMBL" id="BMAC01000910">
    <property type="protein sequence ID" value="GFQ04136.1"/>
    <property type="molecule type" value="Genomic_DNA"/>
</dbReference>
<evidence type="ECO:0000256" key="1">
    <source>
        <dbReference type="ARBA" id="ARBA00022679"/>
    </source>
</evidence>
<keyword evidence="2" id="KW-0012">Acyltransferase</keyword>
<proteinExistence type="predicted"/>
<reference evidence="3" key="1">
    <citation type="submission" date="2020-07" db="EMBL/GenBank/DDBJ databases">
        <title>Ethylene signaling mediates host invasion by parasitic plants.</title>
        <authorList>
            <person name="Yoshida S."/>
        </authorList>
    </citation>
    <scope>NUCLEOTIDE SEQUENCE</scope>
    <source>
        <strain evidence="3">Okayama</strain>
    </source>
</reference>
<dbReference type="Proteomes" id="UP000653305">
    <property type="component" value="Unassembled WGS sequence"/>
</dbReference>
<dbReference type="InterPro" id="IPR045039">
    <property type="entry name" value="NSI-like"/>
</dbReference>
<dbReference type="OrthoDB" id="10039976at2759"/>
<protein>
    <submittedName>
        <fullName evidence="3">Acetyltransferase nsi</fullName>
    </submittedName>
</protein>
<dbReference type="GO" id="GO:0005737">
    <property type="term" value="C:cytoplasm"/>
    <property type="evidence" value="ECO:0007669"/>
    <property type="project" value="TreeGrafter"/>
</dbReference>
<comment type="caution">
    <text evidence="3">The sequence shown here is derived from an EMBL/GenBank/DDBJ whole genome shotgun (WGS) entry which is preliminary data.</text>
</comment>
<evidence type="ECO:0000313" key="3">
    <source>
        <dbReference type="EMBL" id="GFQ04136.1"/>
    </source>
</evidence>
<sequence>MPACDVVVLPTAVKIYPPIVSLHCWSQPFHPSNSHVLSLGGGSNQKVSRLKASFWESIRSGILKNNTQQVIEPPPTAEEDEEELLPEELVLVERTRADGTVEQIIFTSGWNVDVYDLQALCDKVILLLLCFYPSHKF</sequence>
<dbReference type="GO" id="GO:0008080">
    <property type="term" value="F:N-acetyltransferase activity"/>
    <property type="evidence" value="ECO:0007669"/>
    <property type="project" value="InterPro"/>
</dbReference>
<keyword evidence="1 3" id="KW-0808">Transferase</keyword>
<dbReference type="PANTHER" id="PTHR43626:SF4">
    <property type="entry name" value="GCN5-RELATED N-ACETYLTRANSFERASE 2, CHLOROPLASTIC"/>
    <property type="match status" value="1"/>
</dbReference>
<gene>
    <name evidence="3" type="ORF">PHJA_002557500</name>
</gene>
<dbReference type="AlphaFoldDB" id="A0A830DAL6"/>